<sequence>MIIIKSIIDPIKWYICKSNTTNTQNFNIIS</sequence>
<reference evidence="1" key="1">
    <citation type="submission" date="2017-05" db="UniProtKB">
        <authorList>
            <consortium name="EnsemblMetazoa"/>
        </authorList>
    </citation>
    <scope>IDENTIFICATION</scope>
</reference>
<dbReference type="EnsemblMetazoa" id="Aqu2.1.36814_001">
    <property type="protein sequence ID" value="Aqu2.1.36814_001"/>
    <property type="gene ID" value="Aqu2.1.36814"/>
</dbReference>
<dbReference type="AlphaFoldDB" id="A0A1X7VAP8"/>
<accession>A0A1X7VAP8</accession>
<organism evidence="1">
    <name type="scientific">Amphimedon queenslandica</name>
    <name type="common">Sponge</name>
    <dbReference type="NCBI Taxonomy" id="400682"/>
    <lineage>
        <taxon>Eukaryota</taxon>
        <taxon>Metazoa</taxon>
        <taxon>Porifera</taxon>
        <taxon>Demospongiae</taxon>
        <taxon>Heteroscleromorpha</taxon>
        <taxon>Haplosclerida</taxon>
        <taxon>Niphatidae</taxon>
        <taxon>Amphimedon</taxon>
    </lineage>
</organism>
<name>A0A1X7VAP8_AMPQE</name>
<evidence type="ECO:0000313" key="1">
    <source>
        <dbReference type="EnsemblMetazoa" id="Aqu2.1.36814_001"/>
    </source>
</evidence>
<dbReference type="InParanoid" id="A0A1X7VAP8"/>
<proteinExistence type="predicted"/>
<protein>
    <submittedName>
        <fullName evidence="1">Uncharacterized protein</fullName>
    </submittedName>
</protein>